<organism evidence="2 3">
    <name type="scientific">Lactuca sativa</name>
    <name type="common">Garden lettuce</name>
    <dbReference type="NCBI Taxonomy" id="4236"/>
    <lineage>
        <taxon>Eukaryota</taxon>
        <taxon>Viridiplantae</taxon>
        <taxon>Streptophyta</taxon>
        <taxon>Embryophyta</taxon>
        <taxon>Tracheophyta</taxon>
        <taxon>Spermatophyta</taxon>
        <taxon>Magnoliopsida</taxon>
        <taxon>eudicotyledons</taxon>
        <taxon>Gunneridae</taxon>
        <taxon>Pentapetalae</taxon>
        <taxon>asterids</taxon>
        <taxon>campanulids</taxon>
        <taxon>Asterales</taxon>
        <taxon>Asteraceae</taxon>
        <taxon>Cichorioideae</taxon>
        <taxon>Cichorieae</taxon>
        <taxon>Lactucinae</taxon>
        <taxon>Lactuca</taxon>
    </lineage>
</organism>
<dbReference type="InterPro" id="IPR050823">
    <property type="entry name" value="Plant_Ser_Thr_Prot_Kinase"/>
</dbReference>
<evidence type="ECO:0000259" key="1">
    <source>
        <dbReference type="PROSITE" id="PS50011"/>
    </source>
</evidence>
<protein>
    <recommendedName>
        <fullName evidence="1">Protein kinase domain-containing protein</fullName>
    </recommendedName>
</protein>
<gene>
    <name evidence="2" type="ORF">LSAT_V11C700354860</name>
</gene>
<sequence>MIGIARALTYMHSSENQVIHRDVKTSKILLDKDFNGKLGGFDLAKFGPATREIDVTTRIVGTIGYTDPKYVSTGHVSAKSDIYSFGVVLLETLTGQRASRKNPPFDIGLVEWASIVLADRSELKKVIDPRLGPNYPLEGAFSCVALALTCIAVDLKHRPSSEEVLLNLERIYIFNR</sequence>
<dbReference type="SUPFAM" id="SSF56112">
    <property type="entry name" value="Protein kinase-like (PK-like)"/>
    <property type="match status" value="1"/>
</dbReference>
<proteinExistence type="predicted"/>
<dbReference type="PANTHER" id="PTHR45621">
    <property type="entry name" value="OS01G0588500 PROTEIN-RELATED"/>
    <property type="match status" value="1"/>
</dbReference>
<dbReference type="GO" id="GO:0005524">
    <property type="term" value="F:ATP binding"/>
    <property type="evidence" value="ECO:0007669"/>
    <property type="project" value="InterPro"/>
</dbReference>
<dbReference type="InterPro" id="IPR000719">
    <property type="entry name" value="Prot_kinase_dom"/>
</dbReference>
<dbReference type="AlphaFoldDB" id="A0A9R1X286"/>
<comment type="caution">
    <text evidence="2">The sequence shown here is derived from an EMBL/GenBank/DDBJ whole genome shotgun (WGS) entry which is preliminary data.</text>
</comment>
<dbReference type="EMBL" id="NBSK02000007">
    <property type="protein sequence ID" value="KAJ0195454.1"/>
    <property type="molecule type" value="Genomic_DNA"/>
</dbReference>
<reference evidence="2 3" key="1">
    <citation type="journal article" date="2017" name="Nat. Commun.">
        <title>Genome assembly with in vitro proximity ligation data and whole-genome triplication in lettuce.</title>
        <authorList>
            <person name="Reyes-Chin-Wo S."/>
            <person name="Wang Z."/>
            <person name="Yang X."/>
            <person name="Kozik A."/>
            <person name="Arikit S."/>
            <person name="Song C."/>
            <person name="Xia L."/>
            <person name="Froenicke L."/>
            <person name="Lavelle D.O."/>
            <person name="Truco M.J."/>
            <person name="Xia R."/>
            <person name="Zhu S."/>
            <person name="Xu C."/>
            <person name="Xu H."/>
            <person name="Xu X."/>
            <person name="Cox K."/>
            <person name="Korf I."/>
            <person name="Meyers B.C."/>
            <person name="Michelmore R.W."/>
        </authorList>
    </citation>
    <scope>NUCLEOTIDE SEQUENCE [LARGE SCALE GENOMIC DNA]</scope>
    <source>
        <strain evidence="3">cv. Salinas</strain>
        <tissue evidence="2">Seedlings</tissue>
    </source>
</reference>
<feature type="domain" description="Protein kinase" evidence="1">
    <location>
        <begin position="1"/>
        <end position="173"/>
    </location>
</feature>
<accession>A0A9R1X286</accession>
<dbReference type="Pfam" id="PF00069">
    <property type="entry name" value="Pkinase"/>
    <property type="match status" value="1"/>
</dbReference>
<evidence type="ECO:0000313" key="3">
    <source>
        <dbReference type="Proteomes" id="UP000235145"/>
    </source>
</evidence>
<dbReference type="Proteomes" id="UP000235145">
    <property type="component" value="Unassembled WGS sequence"/>
</dbReference>
<dbReference type="PROSITE" id="PS50011">
    <property type="entry name" value="PROTEIN_KINASE_DOM"/>
    <property type="match status" value="1"/>
</dbReference>
<dbReference type="Gene3D" id="1.10.510.10">
    <property type="entry name" value="Transferase(Phosphotransferase) domain 1"/>
    <property type="match status" value="1"/>
</dbReference>
<evidence type="ECO:0000313" key="2">
    <source>
        <dbReference type="EMBL" id="KAJ0195454.1"/>
    </source>
</evidence>
<dbReference type="GO" id="GO:0004672">
    <property type="term" value="F:protein kinase activity"/>
    <property type="evidence" value="ECO:0007669"/>
    <property type="project" value="InterPro"/>
</dbReference>
<name>A0A9R1X286_LACSA</name>
<keyword evidence="3" id="KW-1185">Reference proteome</keyword>
<dbReference type="InterPro" id="IPR011009">
    <property type="entry name" value="Kinase-like_dom_sf"/>
</dbReference>